<protein>
    <submittedName>
        <fullName evidence="2">Uncharacterized protein</fullName>
    </submittedName>
</protein>
<organism evidence="2 3">
    <name type="scientific">Mycolicibacterium neworleansense</name>
    <dbReference type="NCBI Taxonomy" id="146018"/>
    <lineage>
        <taxon>Bacteria</taxon>
        <taxon>Bacillati</taxon>
        <taxon>Actinomycetota</taxon>
        <taxon>Actinomycetes</taxon>
        <taxon>Mycobacteriales</taxon>
        <taxon>Mycobacteriaceae</taxon>
        <taxon>Mycolicibacterium</taxon>
    </lineage>
</organism>
<dbReference type="Proteomes" id="UP000199147">
    <property type="component" value="Unassembled WGS sequence"/>
</dbReference>
<evidence type="ECO:0000313" key="3">
    <source>
        <dbReference type="Proteomes" id="UP000199147"/>
    </source>
</evidence>
<feature type="compositionally biased region" description="Pro residues" evidence="1">
    <location>
        <begin position="79"/>
        <end position="97"/>
    </location>
</feature>
<sequence>MDAKFTGNGPRTASPTYVRSPWHRRAGILCGSAAAIAGAATVISAQGEPVTTPAGSAQASTLWSVGFSLIATDYWEPAPAPPPPVAAPPPAPAPEEAPAPRRAAPRPAPVEEPQQAIVAPPPPPPPQLKLWFGPGGPEGISAFASIANNDRPTVGCTYNAVAVSGAAALVNYNDVVNFAVNGSAEARIDRPGPPTGSNWHVTVTCDNGLSTAQDVVY</sequence>
<accession>A0A0H5RTH2</accession>
<feature type="region of interest" description="Disordered" evidence="1">
    <location>
        <begin position="79"/>
        <end position="128"/>
    </location>
</feature>
<reference evidence="3" key="1">
    <citation type="submission" date="2015-07" db="EMBL/GenBank/DDBJ databases">
        <authorList>
            <person name="Urmite Genomes"/>
        </authorList>
    </citation>
    <scope>NUCLEOTIDE SEQUENCE [LARGE SCALE GENOMIC DNA]</scope>
    <source>
        <strain evidence="3">type strain: ATCC 49404</strain>
    </source>
</reference>
<name>A0A0H5RTH2_9MYCO</name>
<dbReference type="EMBL" id="CWKH01000002">
    <property type="protein sequence ID" value="CRZ16782.1"/>
    <property type="molecule type" value="Genomic_DNA"/>
</dbReference>
<dbReference type="AlphaFoldDB" id="A0A0H5RTH2"/>
<evidence type="ECO:0000256" key="1">
    <source>
        <dbReference type="SAM" id="MobiDB-lite"/>
    </source>
</evidence>
<gene>
    <name evidence="2" type="ORF">BN2156_03655</name>
</gene>
<dbReference type="OrthoDB" id="4733193at2"/>
<proteinExistence type="predicted"/>
<dbReference type="RefSeq" id="WP_110811033.1">
    <property type="nucleotide sequence ID" value="NZ_CWKH01000002.1"/>
</dbReference>
<keyword evidence="3" id="KW-1185">Reference proteome</keyword>
<evidence type="ECO:0000313" key="2">
    <source>
        <dbReference type="EMBL" id="CRZ16782.1"/>
    </source>
</evidence>